<evidence type="ECO:0000313" key="3">
    <source>
        <dbReference type="EMBL" id="SDB26305.1"/>
    </source>
</evidence>
<evidence type="ECO:0000256" key="1">
    <source>
        <dbReference type="SAM" id="Phobius"/>
    </source>
</evidence>
<dbReference type="AlphaFoldDB" id="A0A1G6C0G5"/>
<feature type="transmembrane region" description="Helical" evidence="1">
    <location>
        <begin position="247"/>
        <end position="265"/>
    </location>
</feature>
<dbReference type="EMBL" id="FMXO01000006">
    <property type="protein sequence ID" value="SDB26305.1"/>
    <property type="molecule type" value="Genomic_DNA"/>
</dbReference>
<dbReference type="PANTHER" id="PTHR48090">
    <property type="entry name" value="UNDECAPRENYL-PHOSPHATE 4-DEOXY-4-FORMAMIDO-L-ARABINOSE TRANSFERASE-RELATED"/>
    <property type="match status" value="1"/>
</dbReference>
<keyword evidence="1" id="KW-0472">Membrane</keyword>
<dbReference type="STRING" id="617002.SAMN05660653_01257"/>
<dbReference type="InterPro" id="IPR029044">
    <property type="entry name" value="Nucleotide-diphossugar_trans"/>
</dbReference>
<dbReference type="Pfam" id="PF00535">
    <property type="entry name" value="Glycos_transf_2"/>
    <property type="match status" value="1"/>
</dbReference>
<dbReference type="InterPro" id="IPR050256">
    <property type="entry name" value="Glycosyltransferase_2"/>
</dbReference>
<keyword evidence="3" id="KW-0808">Transferase</keyword>
<feature type="transmembrane region" description="Helical" evidence="1">
    <location>
        <begin position="277"/>
        <end position="294"/>
    </location>
</feature>
<dbReference type="GO" id="GO:0016740">
    <property type="term" value="F:transferase activity"/>
    <property type="evidence" value="ECO:0007669"/>
    <property type="project" value="UniProtKB-KW"/>
</dbReference>
<dbReference type="RefSeq" id="WP_092118777.1">
    <property type="nucleotide sequence ID" value="NZ_FMXO01000006.1"/>
</dbReference>
<gene>
    <name evidence="3" type="ORF">SAMN05660653_01257</name>
</gene>
<protein>
    <submittedName>
        <fullName evidence="3">Glycosyltransferase involved in cell wall bisynthesis</fullName>
    </submittedName>
</protein>
<name>A0A1G6C0G5_9BACT</name>
<evidence type="ECO:0000259" key="2">
    <source>
        <dbReference type="Pfam" id="PF00535"/>
    </source>
</evidence>
<dbReference type="OrthoDB" id="9811884at2"/>
<dbReference type="SUPFAM" id="SSF53448">
    <property type="entry name" value="Nucleotide-diphospho-sugar transferases"/>
    <property type="match status" value="1"/>
</dbReference>
<reference evidence="3 4" key="1">
    <citation type="submission" date="2016-10" db="EMBL/GenBank/DDBJ databases">
        <authorList>
            <person name="de Groot N.N."/>
        </authorList>
    </citation>
    <scope>NUCLEOTIDE SEQUENCE [LARGE SCALE GENOMIC DNA]</scope>
    <source>
        <strain evidence="3 4">ASO4-2</strain>
    </source>
</reference>
<proteinExistence type="predicted"/>
<organism evidence="3 4">
    <name type="scientific">Desulfonatronum thiosulfatophilum</name>
    <dbReference type="NCBI Taxonomy" id="617002"/>
    <lineage>
        <taxon>Bacteria</taxon>
        <taxon>Pseudomonadati</taxon>
        <taxon>Thermodesulfobacteriota</taxon>
        <taxon>Desulfovibrionia</taxon>
        <taxon>Desulfovibrionales</taxon>
        <taxon>Desulfonatronaceae</taxon>
        <taxon>Desulfonatronum</taxon>
    </lineage>
</organism>
<keyword evidence="1" id="KW-1133">Transmembrane helix</keyword>
<dbReference type="CDD" id="cd04179">
    <property type="entry name" value="DPM_DPG-synthase_like"/>
    <property type="match status" value="1"/>
</dbReference>
<dbReference type="Gene3D" id="3.90.550.10">
    <property type="entry name" value="Spore Coat Polysaccharide Biosynthesis Protein SpsA, Chain A"/>
    <property type="match status" value="1"/>
</dbReference>
<evidence type="ECO:0000313" key="4">
    <source>
        <dbReference type="Proteomes" id="UP000198771"/>
    </source>
</evidence>
<keyword evidence="1" id="KW-0812">Transmembrane</keyword>
<sequence length="321" mass="35230">MASATNSETTAHHATGTIEISVVVPVYNEAASIADLIHNIRDVLKRLGRVFEILVVDDASMDGSGEQARAAGAKVISHPCNLGNGAAVKTGMRQARGDISVLLDGDGQHGAADIPSLLEKLDQGFDMAVGARSRNCQANLGRMLANGFYNRMATWMTGRRIDDLTSGFRAVRTAKFREFLHLLPNGFSYPTTITMAFFRSGYPVTYVPITAGKRPRSSSSSIRPLRDGMRFLIIILRIGTLYSPMKIFLPSSMAFFLLGLGYYLYTYATAGRFTNMSALLLTTSVFVFLIGLVSEQITQLMYRPVIMPTSHRIETEIAKRQ</sequence>
<accession>A0A1G6C0G5</accession>
<dbReference type="PANTHER" id="PTHR48090:SF7">
    <property type="entry name" value="RFBJ PROTEIN"/>
    <property type="match status" value="1"/>
</dbReference>
<keyword evidence="4" id="KW-1185">Reference proteome</keyword>
<dbReference type="InterPro" id="IPR001173">
    <property type="entry name" value="Glyco_trans_2-like"/>
</dbReference>
<dbReference type="Proteomes" id="UP000198771">
    <property type="component" value="Unassembled WGS sequence"/>
</dbReference>
<feature type="domain" description="Glycosyltransferase 2-like" evidence="2">
    <location>
        <begin position="21"/>
        <end position="177"/>
    </location>
</feature>